<comment type="subcellular location">
    <subcellularLocation>
        <location evidence="1">Cell membrane</location>
        <topology evidence="1">Multi-pass membrane protein</topology>
    </subcellularLocation>
</comment>
<keyword evidence="5 9" id="KW-0472">Membrane</keyword>
<dbReference type="NCBIfam" id="TIGR00879">
    <property type="entry name" value="SP"/>
    <property type="match status" value="1"/>
</dbReference>
<dbReference type="CDD" id="cd17358">
    <property type="entry name" value="MFS_GLUT6_8_Class3_like"/>
    <property type="match status" value="1"/>
</dbReference>
<feature type="transmembrane region" description="Helical" evidence="9">
    <location>
        <begin position="288"/>
        <end position="307"/>
    </location>
</feature>
<dbReference type="FunFam" id="1.20.1250.20:FF:000055">
    <property type="entry name" value="Facilitated trehalose transporter Tret1-2 homolog"/>
    <property type="match status" value="1"/>
</dbReference>
<evidence type="ECO:0000256" key="8">
    <source>
        <dbReference type="RuleBase" id="RU003346"/>
    </source>
</evidence>
<keyword evidence="8" id="KW-0813">Transport</keyword>
<dbReference type="PANTHER" id="PTHR48021:SF1">
    <property type="entry name" value="GH07001P-RELATED"/>
    <property type="match status" value="1"/>
</dbReference>
<feature type="transmembrane region" description="Helical" evidence="9">
    <location>
        <begin position="412"/>
        <end position="434"/>
    </location>
</feature>
<keyword evidence="4 9" id="KW-1133">Transmembrane helix</keyword>
<dbReference type="GO" id="GO:0051119">
    <property type="term" value="F:sugar transmembrane transporter activity"/>
    <property type="evidence" value="ECO:0007669"/>
    <property type="project" value="InterPro"/>
</dbReference>
<organism evidence="11 12">
    <name type="scientific">Cinara cedri</name>
    <dbReference type="NCBI Taxonomy" id="506608"/>
    <lineage>
        <taxon>Eukaryota</taxon>
        <taxon>Metazoa</taxon>
        <taxon>Ecdysozoa</taxon>
        <taxon>Arthropoda</taxon>
        <taxon>Hexapoda</taxon>
        <taxon>Insecta</taxon>
        <taxon>Pterygota</taxon>
        <taxon>Neoptera</taxon>
        <taxon>Paraneoptera</taxon>
        <taxon>Hemiptera</taxon>
        <taxon>Sternorrhyncha</taxon>
        <taxon>Aphidomorpha</taxon>
        <taxon>Aphidoidea</taxon>
        <taxon>Aphididae</taxon>
        <taxon>Lachninae</taxon>
        <taxon>Cinara</taxon>
    </lineage>
</organism>
<dbReference type="InterPro" id="IPR050549">
    <property type="entry name" value="MFS_Trehalose_Transporter"/>
</dbReference>
<evidence type="ECO:0000256" key="2">
    <source>
        <dbReference type="ARBA" id="ARBA00022475"/>
    </source>
</evidence>
<evidence type="ECO:0000256" key="6">
    <source>
        <dbReference type="ARBA" id="ARBA00023180"/>
    </source>
</evidence>
<dbReference type="PANTHER" id="PTHR48021">
    <property type="match status" value="1"/>
</dbReference>
<gene>
    <name evidence="11" type="ORF">CINCED_3A021499</name>
</gene>
<dbReference type="InterPro" id="IPR044775">
    <property type="entry name" value="MFS_ERD6/Tret1-like"/>
</dbReference>
<dbReference type="Proteomes" id="UP000325440">
    <property type="component" value="Unassembled WGS sequence"/>
</dbReference>
<dbReference type="InterPro" id="IPR005828">
    <property type="entry name" value="MFS_sugar_transport-like"/>
</dbReference>
<evidence type="ECO:0000256" key="4">
    <source>
        <dbReference type="ARBA" id="ARBA00022989"/>
    </source>
</evidence>
<dbReference type="SUPFAM" id="SSF103473">
    <property type="entry name" value="MFS general substrate transporter"/>
    <property type="match status" value="1"/>
</dbReference>
<accession>A0A5E4NIV9</accession>
<dbReference type="InterPro" id="IPR036259">
    <property type="entry name" value="MFS_trans_sf"/>
</dbReference>
<feature type="transmembrane region" description="Helical" evidence="9">
    <location>
        <begin position="52"/>
        <end position="71"/>
    </location>
</feature>
<keyword evidence="3 9" id="KW-0812">Transmembrane</keyword>
<comment type="similarity">
    <text evidence="7">Belongs to the major facilitator superfamily. Sugar transporter (TC 2.A.1.1) family. Trehalose transporter subfamily.</text>
</comment>
<dbReference type="GO" id="GO:0005886">
    <property type="term" value="C:plasma membrane"/>
    <property type="evidence" value="ECO:0007669"/>
    <property type="project" value="UniProtKB-SubCell"/>
</dbReference>
<feature type="transmembrane region" description="Helical" evidence="9">
    <location>
        <begin position="12"/>
        <end position="32"/>
    </location>
</feature>
<dbReference type="EMBL" id="CABPRJ010002388">
    <property type="protein sequence ID" value="VVC44858.1"/>
    <property type="molecule type" value="Genomic_DNA"/>
</dbReference>
<feature type="domain" description="Major facilitator superfamily (MFS) profile" evidence="10">
    <location>
        <begin position="14"/>
        <end position="441"/>
    </location>
</feature>
<dbReference type="AlphaFoldDB" id="A0A5E4NIV9"/>
<name>A0A5E4NIV9_9HEMI</name>
<feature type="transmembrane region" description="Helical" evidence="9">
    <location>
        <begin position="387"/>
        <end position="406"/>
    </location>
</feature>
<evidence type="ECO:0000256" key="9">
    <source>
        <dbReference type="SAM" id="Phobius"/>
    </source>
</evidence>
<dbReference type="PRINTS" id="PR00171">
    <property type="entry name" value="SUGRTRNSPORT"/>
</dbReference>
<dbReference type="Pfam" id="PF00083">
    <property type="entry name" value="Sugar_tr"/>
    <property type="match status" value="1"/>
</dbReference>
<evidence type="ECO:0000256" key="7">
    <source>
        <dbReference type="ARBA" id="ARBA00024348"/>
    </source>
</evidence>
<evidence type="ECO:0000259" key="10">
    <source>
        <dbReference type="PROSITE" id="PS50850"/>
    </source>
</evidence>
<evidence type="ECO:0000313" key="12">
    <source>
        <dbReference type="Proteomes" id="UP000325440"/>
    </source>
</evidence>
<dbReference type="Gene3D" id="1.20.1250.20">
    <property type="entry name" value="MFS general substrate transporter like domains"/>
    <property type="match status" value="1"/>
</dbReference>
<feature type="transmembrane region" description="Helical" evidence="9">
    <location>
        <begin position="250"/>
        <end position="273"/>
    </location>
</feature>
<keyword evidence="2" id="KW-1003">Cell membrane</keyword>
<reference evidence="11 12" key="1">
    <citation type="submission" date="2019-08" db="EMBL/GenBank/DDBJ databases">
        <authorList>
            <person name="Alioto T."/>
            <person name="Alioto T."/>
            <person name="Gomez Garrido J."/>
        </authorList>
    </citation>
    <scope>NUCLEOTIDE SEQUENCE [LARGE SCALE GENOMIC DNA]</scope>
</reference>
<feature type="transmembrane region" description="Helical" evidence="9">
    <location>
        <begin position="141"/>
        <end position="160"/>
    </location>
</feature>
<evidence type="ECO:0000256" key="3">
    <source>
        <dbReference type="ARBA" id="ARBA00022692"/>
    </source>
</evidence>
<dbReference type="PROSITE" id="PS00217">
    <property type="entry name" value="SUGAR_TRANSPORT_2"/>
    <property type="match status" value="1"/>
</dbReference>
<dbReference type="PROSITE" id="PS50850">
    <property type="entry name" value="MFS"/>
    <property type="match status" value="1"/>
</dbReference>
<proteinExistence type="inferred from homology"/>
<keyword evidence="6" id="KW-0325">Glycoprotein</keyword>
<sequence>MFNEANNRLSQIVFALSASLGAFVVGTVLGWSSPAQTMLENGTAVSFEVSPMAAATVSSLFGAGAVIGAVPAGAVSAVFGRRISLIVSEAHVFFGWLMVAFPKARRMLYVGRILQGVGCGAMGTIIPMYVGEIAEPEIRGFLGGLHQLFVVAGILYSYSLGNIMTYTQFNLACGVWMALHMLGVLYIPESPYFLIREDKKVCAEEALARLRSPDHDCKSELDEIQKFVEEEQSNRFTAREVLEKDVNRKALTIGIGCMFFQQMTGINVIIFYLKHIFETSGSDFSPEVSTTIVGIIQVVMTFVSMMITDRFGRRSLLVYSMTSMGICLLGLSYYFFTKKYNPRIADSLDWLPLVAIVLYVSMYSIGCGPIPYILIGEIFSSELKSMGTGMSIATNWIFVWIVTCLASPMDTFIGPSGTFFVYSGFCFLGMLFVVNRVPETKNRSLAEIQMELENN</sequence>
<dbReference type="InterPro" id="IPR020846">
    <property type="entry name" value="MFS_dom"/>
</dbReference>
<feature type="transmembrane region" description="Helical" evidence="9">
    <location>
        <begin position="107"/>
        <end position="129"/>
    </location>
</feature>
<feature type="transmembrane region" description="Helical" evidence="9">
    <location>
        <begin position="356"/>
        <end position="375"/>
    </location>
</feature>
<evidence type="ECO:0000256" key="1">
    <source>
        <dbReference type="ARBA" id="ARBA00004651"/>
    </source>
</evidence>
<evidence type="ECO:0000313" key="11">
    <source>
        <dbReference type="EMBL" id="VVC44858.1"/>
    </source>
</evidence>
<protein>
    <submittedName>
        <fullName evidence="11">Major facilitator superfamily domain,Sugar/inositol transporter,Major facilitator</fullName>
    </submittedName>
</protein>
<dbReference type="InterPro" id="IPR003663">
    <property type="entry name" value="Sugar/inositol_transpt"/>
</dbReference>
<feature type="transmembrane region" description="Helical" evidence="9">
    <location>
        <begin position="316"/>
        <end position="336"/>
    </location>
</feature>
<keyword evidence="12" id="KW-1185">Reference proteome</keyword>
<evidence type="ECO:0000256" key="5">
    <source>
        <dbReference type="ARBA" id="ARBA00023136"/>
    </source>
</evidence>
<dbReference type="OrthoDB" id="4142200at2759"/>
<dbReference type="InterPro" id="IPR005829">
    <property type="entry name" value="Sugar_transporter_CS"/>
</dbReference>